<comment type="caution">
    <text evidence="1">The sequence shown here is derived from an EMBL/GenBank/DDBJ whole genome shotgun (WGS) entry which is preliminary data.</text>
</comment>
<protein>
    <submittedName>
        <fullName evidence="1">Uncharacterized protein</fullName>
    </submittedName>
</protein>
<reference evidence="1 2" key="1">
    <citation type="submission" date="2009-10" db="EMBL/GenBank/DDBJ databases">
        <authorList>
            <person name="Weinstock G."/>
            <person name="Sodergren E."/>
            <person name="Clifton S."/>
            <person name="Fulton L."/>
            <person name="Fulton B."/>
            <person name="Courtney L."/>
            <person name="Fronick C."/>
            <person name="Harrison M."/>
            <person name="Strong C."/>
            <person name="Farmer C."/>
            <person name="Delahaunty K."/>
            <person name="Markovic C."/>
            <person name="Hall O."/>
            <person name="Minx P."/>
            <person name="Tomlinson C."/>
            <person name="Mitreva M."/>
            <person name="Nelson J."/>
            <person name="Hou S."/>
            <person name="Wollam A."/>
            <person name="Pepin K.H."/>
            <person name="Johnson M."/>
            <person name="Bhonagiri V."/>
            <person name="Nash W.E."/>
            <person name="Warren W."/>
            <person name="Chinwalla A."/>
            <person name="Mardis E.R."/>
            <person name="Wilson R.K."/>
        </authorList>
    </citation>
    <scope>NUCLEOTIDE SEQUENCE [LARGE SCALE GENOMIC DNA]</scope>
    <source>
        <strain evidence="1 2">ATCC 14685</strain>
    </source>
</reference>
<name>D0W5U1_NEICI</name>
<evidence type="ECO:0000313" key="2">
    <source>
        <dbReference type="Proteomes" id="UP000003294"/>
    </source>
</evidence>
<dbReference type="Proteomes" id="UP000003294">
    <property type="component" value="Unassembled WGS sequence"/>
</dbReference>
<organism evidence="1 2">
    <name type="scientific">Neisseria cinerea ATCC 14685</name>
    <dbReference type="NCBI Taxonomy" id="546262"/>
    <lineage>
        <taxon>Bacteria</taxon>
        <taxon>Pseudomonadati</taxon>
        <taxon>Pseudomonadota</taxon>
        <taxon>Betaproteobacteria</taxon>
        <taxon>Neisseriales</taxon>
        <taxon>Neisseriaceae</taxon>
        <taxon>Neisseria</taxon>
    </lineage>
</organism>
<sequence>MLINAPPAVRGEAFRRDGYCWLEVRGAFGKNGLGRSMIKA</sequence>
<evidence type="ECO:0000313" key="1">
    <source>
        <dbReference type="EMBL" id="EEZ70816.1"/>
    </source>
</evidence>
<dbReference type="EMBL" id="ACDY02000018">
    <property type="protein sequence ID" value="EEZ70816.1"/>
    <property type="molecule type" value="Genomic_DNA"/>
</dbReference>
<accession>D0W5U1</accession>
<gene>
    <name evidence="1" type="ORF">NEICINOT_05062</name>
</gene>
<dbReference type="AlphaFoldDB" id="D0W5U1"/>
<proteinExistence type="predicted"/>